<evidence type="ECO:0000313" key="2">
    <source>
        <dbReference type="EMBL" id="AGL90511.1"/>
    </source>
</evidence>
<sequence length="286" mass="34339">MELFKVLVIIGILGVFFGLIPLWIWFVQKRENKNRIKKVNLKTLMIWYYVITIIAIGGIGLFAFLDNKYDIKNSKPKTYTVSEPKVEIEAEWFEGYRSRDDNHEVKKYYKADGYDPNAEFGSPNDWKGRPCQSYSHDVNHLVLGHQMIKVKYTFYGLNGLGRGKHREYEPTDIMQFVKNPFDKWKTKYSTNDYFDTFNTGINRDDSQFQNKLLKNSIDHYMYINYEGPKWLIEEDKDFFMDEVECHIINPKYSRYPKNEKKNYYLHFNPKQRYITLYTKKFNTKNN</sequence>
<feature type="transmembrane region" description="Helical" evidence="1">
    <location>
        <begin position="46"/>
        <end position="65"/>
    </location>
</feature>
<name>R4RPW4_PHYAS</name>
<keyword evidence="1" id="KW-1133">Transmembrane helix</keyword>
<dbReference type="HOGENOM" id="CLU_068887_0_0_14"/>
<dbReference type="Proteomes" id="UP000013941">
    <property type="component" value="Chromosome"/>
</dbReference>
<dbReference type="OrthoDB" id="385627at2"/>
<reference evidence="2 3" key="1">
    <citation type="journal article" date="2013" name="BMC Genomics">
        <title>Comparison of the complete genome sequence of two closely related isolates of 'Candidatus Phytoplasma australiense' reveals genome plasticity.</title>
        <authorList>
            <person name="Andersen M.T."/>
            <person name="Liefting L.W."/>
            <person name="Havukkala I."/>
            <person name="Beever R.E."/>
        </authorList>
    </citation>
    <scope>NUCLEOTIDE SEQUENCE [LARGE SCALE GENOMIC DNA]</scope>
    <source>
        <strain evidence="2 3">NZSb11</strain>
    </source>
</reference>
<dbReference type="KEGG" id="nzs:SLY_0594"/>
<feature type="transmembrane region" description="Helical" evidence="1">
    <location>
        <begin position="6"/>
        <end position="26"/>
    </location>
</feature>
<gene>
    <name evidence="2" type="ORF">SLY_0594</name>
</gene>
<dbReference type="PATRIC" id="fig|980422.3.peg.544"/>
<organism evidence="2 3">
    <name type="scientific">Strawberry lethal yellows phytoplasma (CPA) str. NZSb11</name>
    <dbReference type="NCBI Taxonomy" id="980422"/>
    <lineage>
        <taxon>Bacteria</taxon>
        <taxon>Bacillati</taxon>
        <taxon>Mycoplasmatota</taxon>
        <taxon>Mollicutes</taxon>
        <taxon>Acholeplasmatales</taxon>
        <taxon>Acholeplasmataceae</taxon>
        <taxon>Candidatus Phytoplasma</taxon>
        <taxon>16SrXII (Stolbur group)</taxon>
    </lineage>
</organism>
<accession>R4RPW4</accession>
<keyword evidence="3" id="KW-1185">Reference proteome</keyword>
<keyword evidence="1" id="KW-0472">Membrane</keyword>
<dbReference type="AlphaFoldDB" id="R4RPW4"/>
<evidence type="ECO:0000256" key="1">
    <source>
        <dbReference type="SAM" id="Phobius"/>
    </source>
</evidence>
<dbReference type="EMBL" id="CP002548">
    <property type="protein sequence ID" value="AGL90511.1"/>
    <property type="molecule type" value="Genomic_DNA"/>
</dbReference>
<keyword evidence="1" id="KW-0812">Transmembrane</keyword>
<dbReference type="RefSeq" id="WP_015638032.1">
    <property type="nucleotide sequence ID" value="NC_021236.1"/>
</dbReference>
<protein>
    <submittedName>
        <fullName evidence="2">Uncharacterized protein</fullName>
    </submittedName>
</protein>
<proteinExistence type="predicted"/>
<evidence type="ECO:0000313" key="3">
    <source>
        <dbReference type="Proteomes" id="UP000013941"/>
    </source>
</evidence>